<dbReference type="GO" id="GO:0003824">
    <property type="term" value="F:catalytic activity"/>
    <property type="evidence" value="ECO:0007669"/>
    <property type="project" value="InterPro"/>
</dbReference>
<dbReference type="PANTHER" id="PTHR33710">
    <property type="entry name" value="BNAC02G09200D PROTEIN"/>
    <property type="match status" value="1"/>
</dbReference>
<feature type="domain" description="Endonuclease/exonuclease/phosphatase" evidence="1">
    <location>
        <begin position="11"/>
        <end position="132"/>
    </location>
</feature>
<protein>
    <recommendedName>
        <fullName evidence="1">Endonuclease/exonuclease/phosphatase domain-containing protein</fullName>
    </recommendedName>
</protein>
<evidence type="ECO:0000259" key="1">
    <source>
        <dbReference type="Pfam" id="PF03372"/>
    </source>
</evidence>
<dbReference type="Proteomes" id="UP000594263">
    <property type="component" value="Unplaced"/>
</dbReference>
<dbReference type="Gene3D" id="3.60.10.10">
    <property type="entry name" value="Endonuclease/exonuclease/phosphatase"/>
    <property type="match status" value="1"/>
</dbReference>
<accession>A0A7N0TUS8</accession>
<organism evidence="2 3">
    <name type="scientific">Kalanchoe fedtschenkoi</name>
    <name type="common">Lavender scallops</name>
    <name type="synonym">South American air plant</name>
    <dbReference type="NCBI Taxonomy" id="63787"/>
    <lineage>
        <taxon>Eukaryota</taxon>
        <taxon>Viridiplantae</taxon>
        <taxon>Streptophyta</taxon>
        <taxon>Embryophyta</taxon>
        <taxon>Tracheophyta</taxon>
        <taxon>Spermatophyta</taxon>
        <taxon>Magnoliopsida</taxon>
        <taxon>eudicotyledons</taxon>
        <taxon>Gunneridae</taxon>
        <taxon>Pentapetalae</taxon>
        <taxon>Saxifragales</taxon>
        <taxon>Crassulaceae</taxon>
        <taxon>Kalanchoe</taxon>
    </lineage>
</organism>
<dbReference type="EnsemblPlants" id="Kaladp0045s0339.1.v1.1">
    <property type="protein sequence ID" value="Kaladp0045s0339.1.v1.1"/>
    <property type="gene ID" value="Kaladp0045s0339.v1.1"/>
</dbReference>
<reference evidence="2" key="1">
    <citation type="submission" date="2021-01" db="UniProtKB">
        <authorList>
            <consortium name="EnsemblPlants"/>
        </authorList>
    </citation>
    <scope>IDENTIFICATION</scope>
</reference>
<dbReference type="InterPro" id="IPR036691">
    <property type="entry name" value="Endo/exonu/phosph_ase_sf"/>
</dbReference>
<sequence>MPDVNHYSWILWHPQCNKHARRRLWEFLLSNAQGSSNPWIIVGDFNIVAAREEKIRGDQSRNDGGIREFNEFMITAGVFDLGFQGSPHTWTNNQEGACRVWVRLERVLLNGACLATFPGLRVTHLNRGTSDHIPLLIQLETMV</sequence>
<dbReference type="Gramene" id="Kaladp0045s0339.1.v1.1">
    <property type="protein sequence ID" value="Kaladp0045s0339.1.v1.1"/>
    <property type="gene ID" value="Kaladp0045s0339.v1.1"/>
</dbReference>
<name>A0A7N0TUS8_KALFE</name>
<keyword evidence="3" id="KW-1185">Reference proteome</keyword>
<proteinExistence type="predicted"/>
<dbReference type="InterPro" id="IPR005135">
    <property type="entry name" value="Endo/exonuclease/phosphatase"/>
</dbReference>
<dbReference type="SUPFAM" id="SSF56219">
    <property type="entry name" value="DNase I-like"/>
    <property type="match status" value="1"/>
</dbReference>
<evidence type="ECO:0000313" key="2">
    <source>
        <dbReference type="EnsemblPlants" id="Kaladp0045s0339.1.v1.1"/>
    </source>
</evidence>
<dbReference type="PANTHER" id="PTHR33710:SF71">
    <property type="entry name" value="ENDONUCLEASE_EXONUCLEASE_PHOSPHATASE DOMAIN-CONTAINING PROTEIN"/>
    <property type="match status" value="1"/>
</dbReference>
<evidence type="ECO:0000313" key="3">
    <source>
        <dbReference type="Proteomes" id="UP000594263"/>
    </source>
</evidence>
<dbReference type="Pfam" id="PF03372">
    <property type="entry name" value="Exo_endo_phos"/>
    <property type="match status" value="1"/>
</dbReference>
<dbReference type="OMA" id="EAYWISH"/>
<dbReference type="AlphaFoldDB" id="A0A7N0TUS8"/>